<dbReference type="EMBL" id="JBBPBM010000812">
    <property type="protein sequence ID" value="KAK8491036.1"/>
    <property type="molecule type" value="Genomic_DNA"/>
</dbReference>
<dbReference type="Proteomes" id="UP001472677">
    <property type="component" value="Unassembled WGS sequence"/>
</dbReference>
<gene>
    <name evidence="1" type="ORF">V6N12_046219</name>
</gene>
<sequence length="185" mass="21555">MTLPCFLRDTSLPRDARSGRTNHLHELTFTLLQVLQVILRASNTHTEILIERLHRYRPRDFEGHSQTPSRGFRDSRGSKKVVSVQPPRARQRFRHMVRKGSLIIVPKGSNDGSTRASLLLVCEHCGRKHFEVCFLLHRVYYRCRVPCHMVKDYSIFDDVTPVQSQRFTPCQRGKIFTRARAKELS</sequence>
<keyword evidence="2" id="KW-1185">Reference proteome</keyword>
<proteinExistence type="predicted"/>
<reference evidence="1 2" key="1">
    <citation type="journal article" date="2024" name="G3 (Bethesda)">
        <title>Genome assembly of Hibiscus sabdariffa L. provides insights into metabolisms of medicinal natural products.</title>
        <authorList>
            <person name="Kim T."/>
        </authorList>
    </citation>
    <scope>NUCLEOTIDE SEQUENCE [LARGE SCALE GENOMIC DNA]</scope>
    <source>
        <strain evidence="1">TK-2024</strain>
        <tissue evidence="1">Old leaves</tissue>
    </source>
</reference>
<evidence type="ECO:0000313" key="2">
    <source>
        <dbReference type="Proteomes" id="UP001472677"/>
    </source>
</evidence>
<organism evidence="1 2">
    <name type="scientific">Hibiscus sabdariffa</name>
    <name type="common">roselle</name>
    <dbReference type="NCBI Taxonomy" id="183260"/>
    <lineage>
        <taxon>Eukaryota</taxon>
        <taxon>Viridiplantae</taxon>
        <taxon>Streptophyta</taxon>
        <taxon>Embryophyta</taxon>
        <taxon>Tracheophyta</taxon>
        <taxon>Spermatophyta</taxon>
        <taxon>Magnoliopsida</taxon>
        <taxon>eudicotyledons</taxon>
        <taxon>Gunneridae</taxon>
        <taxon>Pentapetalae</taxon>
        <taxon>rosids</taxon>
        <taxon>malvids</taxon>
        <taxon>Malvales</taxon>
        <taxon>Malvaceae</taxon>
        <taxon>Malvoideae</taxon>
        <taxon>Hibiscus</taxon>
    </lineage>
</organism>
<comment type="caution">
    <text evidence="1">The sequence shown here is derived from an EMBL/GenBank/DDBJ whole genome shotgun (WGS) entry which is preliminary data.</text>
</comment>
<evidence type="ECO:0000313" key="1">
    <source>
        <dbReference type="EMBL" id="KAK8491036.1"/>
    </source>
</evidence>
<accession>A0ABR2ACX3</accession>
<protein>
    <submittedName>
        <fullName evidence="1">Uncharacterized protein</fullName>
    </submittedName>
</protein>
<name>A0ABR2ACX3_9ROSI</name>